<feature type="transmembrane region" description="Helical" evidence="7">
    <location>
        <begin position="267"/>
        <end position="288"/>
    </location>
</feature>
<keyword evidence="4 7" id="KW-1133">Transmembrane helix</keyword>
<reference evidence="10" key="2">
    <citation type="submission" date="2019-06" db="EMBL/GenBank/DDBJ databases">
        <title>Genomics analysis of Aphanomyces spp. identifies a new class of oomycete effector associated with host adaptation.</title>
        <authorList>
            <person name="Gaulin E."/>
        </authorList>
    </citation>
    <scope>NUCLEOTIDE SEQUENCE</scope>
    <source>
        <strain evidence="10">CBS 578.67</strain>
    </source>
</reference>
<feature type="chain" id="PRO_5036355659" evidence="8">
    <location>
        <begin position="22"/>
        <end position="496"/>
    </location>
</feature>
<dbReference type="Proteomes" id="UP000332933">
    <property type="component" value="Unassembled WGS sequence"/>
</dbReference>
<dbReference type="InterPro" id="IPR053937">
    <property type="entry name" value="GOST_TM"/>
</dbReference>
<organism evidence="11 12">
    <name type="scientific">Aphanomyces stellatus</name>
    <dbReference type="NCBI Taxonomy" id="120398"/>
    <lineage>
        <taxon>Eukaryota</taxon>
        <taxon>Sar</taxon>
        <taxon>Stramenopiles</taxon>
        <taxon>Oomycota</taxon>
        <taxon>Saprolegniomycetes</taxon>
        <taxon>Saprolegniales</taxon>
        <taxon>Verrucalvaceae</taxon>
        <taxon>Aphanomyces</taxon>
    </lineage>
</organism>
<feature type="compositionally biased region" description="Acidic residues" evidence="6">
    <location>
        <begin position="451"/>
        <end position="466"/>
    </location>
</feature>
<evidence type="ECO:0000256" key="4">
    <source>
        <dbReference type="ARBA" id="ARBA00022989"/>
    </source>
</evidence>
<evidence type="ECO:0000313" key="10">
    <source>
        <dbReference type="EMBL" id="KAF0684044.1"/>
    </source>
</evidence>
<evidence type="ECO:0000259" key="9">
    <source>
        <dbReference type="Pfam" id="PF06814"/>
    </source>
</evidence>
<keyword evidence="5 7" id="KW-0472">Membrane</keyword>
<evidence type="ECO:0000256" key="8">
    <source>
        <dbReference type="SAM" id="SignalP"/>
    </source>
</evidence>
<dbReference type="EMBL" id="CAADRA010007354">
    <property type="protein sequence ID" value="VFU00608.1"/>
    <property type="molecule type" value="Genomic_DNA"/>
</dbReference>
<evidence type="ECO:0000256" key="7">
    <source>
        <dbReference type="SAM" id="Phobius"/>
    </source>
</evidence>
<feature type="transmembrane region" description="Helical" evidence="7">
    <location>
        <begin position="300"/>
        <end position="321"/>
    </location>
</feature>
<keyword evidence="2 7" id="KW-0812">Transmembrane</keyword>
<evidence type="ECO:0000313" key="11">
    <source>
        <dbReference type="EMBL" id="VFU00608.1"/>
    </source>
</evidence>
<evidence type="ECO:0000256" key="2">
    <source>
        <dbReference type="ARBA" id="ARBA00022692"/>
    </source>
</evidence>
<comment type="subcellular location">
    <subcellularLocation>
        <location evidence="1">Membrane</location>
        <topology evidence="1">Multi-pass membrane protein</topology>
    </subcellularLocation>
</comment>
<feature type="domain" description="GOST seven transmembrane" evidence="9">
    <location>
        <begin position="190"/>
        <end position="438"/>
    </location>
</feature>
<evidence type="ECO:0000256" key="6">
    <source>
        <dbReference type="SAM" id="MobiDB-lite"/>
    </source>
</evidence>
<protein>
    <submittedName>
        <fullName evidence="11">Aste57867_23965 protein</fullName>
    </submittedName>
</protein>
<dbReference type="GO" id="GO:0016020">
    <property type="term" value="C:membrane"/>
    <property type="evidence" value="ECO:0007669"/>
    <property type="project" value="UniProtKB-SubCell"/>
</dbReference>
<evidence type="ECO:0000313" key="12">
    <source>
        <dbReference type="Proteomes" id="UP000332933"/>
    </source>
</evidence>
<dbReference type="Pfam" id="PF06814">
    <property type="entry name" value="GOST_TM"/>
    <property type="match status" value="1"/>
</dbReference>
<name>A0A485LPE8_9STRA</name>
<evidence type="ECO:0000256" key="5">
    <source>
        <dbReference type="ARBA" id="ARBA00023136"/>
    </source>
</evidence>
<feature type="transmembrane region" description="Helical" evidence="7">
    <location>
        <begin position="186"/>
        <end position="212"/>
    </location>
</feature>
<dbReference type="AlphaFoldDB" id="A0A485LPE8"/>
<feature type="transmembrane region" description="Helical" evidence="7">
    <location>
        <begin position="413"/>
        <end position="432"/>
    </location>
</feature>
<keyword evidence="12" id="KW-1185">Reference proteome</keyword>
<dbReference type="OrthoDB" id="19932at2759"/>
<feature type="transmembrane region" description="Helical" evidence="7">
    <location>
        <begin position="224"/>
        <end position="247"/>
    </location>
</feature>
<feature type="signal peptide" evidence="8">
    <location>
        <begin position="1"/>
        <end position="21"/>
    </location>
</feature>
<reference evidence="11 12" key="1">
    <citation type="submission" date="2019-03" db="EMBL/GenBank/DDBJ databases">
        <authorList>
            <person name="Gaulin E."/>
            <person name="Dumas B."/>
        </authorList>
    </citation>
    <scope>NUCLEOTIDE SEQUENCE [LARGE SCALE GENOMIC DNA]</scope>
    <source>
        <strain evidence="11">CBS 568.67</strain>
    </source>
</reference>
<feature type="transmembrane region" description="Helical" evidence="7">
    <location>
        <begin position="333"/>
        <end position="355"/>
    </location>
</feature>
<dbReference type="PANTHER" id="PTHR21229">
    <property type="entry name" value="LUNG SEVEN TRANSMEMBRANE RECEPTOR"/>
    <property type="match status" value="1"/>
</dbReference>
<accession>A0A485LPE8</accession>
<sequence length="496" mass="54334">MTRPAILVAAVLVLLAAAVQSSIHVVNGPSIGWRATERMFASSPGKNGSVIRVDFKAVPVTEIPSDVEYGIVVAIYDLVNGSVVPEDYCGVDYNQLNMPDHIVGRVFASNSPYGSEEFVVKHTGSQVVIVSTCMRPKFFFDDDDNNVTDASSNISLVPFEDFGADTVFDITASISFKNSYGYLPGLMWGLLPFSGGLFLAYVVALTIFTALFCCNRAALIRLHYFILVVLVLMTVETLLWFVTYYQLNTTGEALCCPYPTMILVSTGMKIVSKLVARVLTTIICLGYGIARPHLTLSETLLVTGLALCYVSSTGILEVLHLSNQAQGTVEPPVIWEVLAVATDACFAGWIFSSLLLTRKTLHRTGQTAKYHMYDVLFKVLVAFMLLAFAFTLFENAVYAKRIPDFSWEYMWMLWAGSRLLNFGVVVVVSLIWRPTRTSSLSANSVQLPASEDDCAAASDAEDDDEQQPGLKRGGTLSSTALTEDDEDEATHTIDLQ</sequence>
<dbReference type="GO" id="GO:0005794">
    <property type="term" value="C:Golgi apparatus"/>
    <property type="evidence" value="ECO:0007669"/>
    <property type="project" value="TreeGrafter"/>
</dbReference>
<evidence type="ECO:0000256" key="1">
    <source>
        <dbReference type="ARBA" id="ARBA00004141"/>
    </source>
</evidence>
<feature type="region of interest" description="Disordered" evidence="6">
    <location>
        <begin position="451"/>
        <end position="496"/>
    </location>
</feature>
<proteinExistence type="predicted"/>
<dbReference type="InterPro" id="IPR009637">
    <property type="entry name" value="GPR107/GPR108-like"/>
</dbReference>
<gene>
    <name evidence="11" type="primary">Aste57867_23965</name>
    <name evidence="10" type="ORF">As57867_023892</name>
    <name evidence="11" type="ORF">ASTE57867_23965</name>
</gene>
<dbReference type="EMBL" id="VJMH01007328">
    <property type="protein sequence ID" value="KAF0684044.1"/>
    <property type="molecule type" value="Genomic_DNA"/>
</dbReference>
<keyword evidence="3 8" id="KW-0732">Signal</keyword>
<dbReference type="PANTHER" id="PTHR21229:SF1">
    <property type="entry name" value="GH17801P"/>
    <property type="match status" value="1"/>
</dbReference>
<evidence type="ECO:0000256" key="3">
    <source>
        <dbReference type="ARBA" id="ARBA00022729"/>
    </source>
</evidence>
<feature type="transmembrane region" description="Helical" evidence="7">
    <location>
        <begin position="375"/>
        <end position="393"/>
    </location>
</feature>